<organism evidence="18 19">
    <name type="scientific">Bugula neritina</name>
    <name type="common">Brown bryozoan</name>
    <name type="synonym">Sertularia neritina</name>
    <dbReference type="NCBI Taxonomy" id="10212"/>
    <lineage>
        <taxon>Eukaryota</taxon>
        <taxon>Metazoa</taxon>
        <taxon>Spiralia</taxon>
        <taxon>Lophotrochozoa</taxon>
        <taxon>Bryozoa</taxon>
        <taxon>Gymnolaemata</taxon>
        <taxon>Cheilostomatida</taxon>
        <taxon>Flustrina</taxon>
        <taxon>Buguloidea</taxon>
        <taxon>Bugulidae</taxon>
        <taxon>Bugula</taxon>
    </lineage>
</organism>
<dbReference type="Pfam" id="PF00415">
    <property type="entry name" value="RCC1"/>
    <property type="match status" value="2"/>
</dbReference>
<feature type="repeat" description="RCC1" evidence="14">
    <location>
        <begin position="514"/>
        <end position="565"/>
    </location>
</feature>
<evidence type="ECO:0000256" key="7">
    <source>
        <dbReference type="ARBA" id="ARBA00022553"/>
    </source>
</evidence>
<dbReference type="SUPFAM" id="SSF56112">
    <property type="entry name" value="Protein kinase-like (PK-like)"/>
    <property type="match status" value="1"/>
</dbReference>
<evidence type="ECO:0000256" key="5">
    <source>
        <dbReference type="ARBA" id="ARBA00022490"/>
    </source>
</evidence>
<keyword evidence="19" id="KW-1185">Reference proteome</keyword>
<evidence type="ECO:0000256" key="14">
    <source>
        <dbReference type="PROSITE-ProRule" id="PRU00235"/>
    </source>
</evidence>
<keyword evidence="11" id="KW-0418">Kinase</keyword>
<evidence type="ECO:0000256" key="2">
    <source>
        <dbReference type="ARBA" id="ARBA00004496"/>
    </source>
</evidence>
<keyword evidence="8" id="KW-0808">Transferase</keyword>
<accession>A0A7J7J8A3</accession>
<evidence type="ECO:0000256" key="13">
    <source>
        <dbReference type="ARBA" id="ARBA00022842"/>
    </source>
</evidence>
<comment type="caution">
    <text evidence="18">The sequence shown here is derived from an EMBL/GenBank/DDBJ whole genome shotgun (WGS) entry which is preliminary data.</text>
</comment>
<evidence type="ECO:0000256" key="11">
    <source>
        <dbReference type="ARBA" id="ARBA00022777"/>
    </source>
</evidence>
<dbReference type="Proteomes" id="UP000593567">
    <property type="component" value="Unassembled WGS sequence"/>
</dbReference>
<dbReference type="Gene3D" id="2.130.10.30">
    <property type="entry name" value="Regulator of chromosome condensation 1/beta-lactamase-inhibitor protein II"/>
    <property type="match status" value="1"/>
</dbReference>
<evidence type="ECO:0000256" key="16">
    <source>
        <dbReference type="SAM" id="MobiDB-lite"/>
    </source>
</evidence>
<comment type="similarity">
    <text evidence="3">Belongs to the protein kinase superfamily. NEK Ser/Thr protein kinase family. NIMA subfamily.</text>
</comment>
<protein>
    <recommendedName>
        <fullName evidence="4">non-specific serine/threonine protein kinase</fullName>
        <ecNumber evidence="4">2.7.11.1</ecNumber>
    </recommendedName>
</protein>
<dbReference type="InterPro" id="IPR051997">
    <property type="entry name" value="STK_NEK"/>
</dbReference>
<dbReference type="PROSITE" id="PS00107">
    <property type="entry name" value="PROTEIN_KINASE_ATP"/>
    <property type="match status" value="1"/>
</dbReference>
<evidence type="ECO:0000256" key="1">
    <source>
        <dbReference type="ARBA" id="ARBA00001946"/>
    </source>
</evidence>
<evidence type="ECO:0000256" key="3">
    <source>
        <dbReference type="ARBA" id="ARBA00010886"/>
    </source>
</evidence>
<evidence type="ECO:0000256" key="10">
    <source>
        <dbReference type="ARBA" id="ARBA00022741"/>
    </source>
</evidence>
<keyword evidence="7" id="KW-0597">Phosphoprotein</keyword>
<keyword evidence="13" id="KW-0460">Magnesium</keyword>
<dbReference type="Gene3D" id="3.30.200.20">
    <property type="entry name" value="Phosphorylase Kinase, domain 1"/>
    <property type="match status" value="1"/>
</dbReference>
<dbReference type="PROSITE" id="PS50011">
    <property type="entry name" value="PROTEIN_KINASE_DOM"/>
    <property type="match status" value="1"/>
</dbReference>
<dbReference type="PROSITE" id="PS50012">
    <property type="entry name" value="RCC1_3"/>
    <property type="match status" value="2"/>
</dbReference>
<dbReference type="PANTHER" id="PTHR44535:SF5">
    <property type="entry name" value="PROTEIN KINASE DOMAIN-CONTAINING PROTEIN"/>
    <property type="match status" value="1"/>
</dbReference>
<dbReference type="Gene3D" id="1.10.510.10">
    <property type="entry name" value="Transferase(Phosphotransferase) domain 1"/>
    <property type="match status" value="1"/>
</dbReference>
<evidence type="ECO:0000256" key="9">
    <source>
        <dbReference type="ARBA" id="ARBA00022723"/>
    </source>
</evidence>
<keyword evidence="12 15" id="KW-0067">ATP-binding</keyword>
<reference evidence="18" key="1">
    <citation type="submission" date="2020-06" db="EMBL/GenBank/DDBJ databases">
        <title>Draft genome of Bugula neritina, a colonial animal packing powerful symbionts and potential medicines.</title>
        <authorList>
            <person name="Rayko M."/>
        </authorList>
    </citation>
    <scope>NUCLEOTIDE SEQUENCE [LARGE SCALE GENOMIC DNA]</scope>
    <source>
        <strain evidence="18">Kwan_BN1</strain>
    </source>
</reference>
<dbReference type="GO" id="GO:0005737">
    <property type="term" value="C:cytoplasm"/>
    <property type="evidence" value="ECO:0007669"/>
    <property type="project" value="UniProtKB-SubCell"/>
</dbReference>
<keyword evidence="5" id="KW-0963">Cytoplasm</keyword>
<dbReference type="InterPro" id="IPR000719">
    <property type="entry name" value="Prot_kinase_dom"/>
</dbReference>
<dbReference type="InterPro" id="IPR011009">
    <property type="entry name" value="Kinase-like_dom_sf"/>
</dbReference>
<evidence type="ECO:0000259" key="17">
    <source>
        <dbReference type="PROSITE" id="PS50011"/>
    </source>
</evidence>
<dbReference type="AlphaFoldDB" id="A0A7J7J8A3"/>
<dbReference type="InterPro" id="IPR009091">
    <property type="entry name" value="RCC1/BLIP-II"/>
</dbReference>
<feature type="repeat" description="RCC1" evidence="14">
    <location>
        <begin position="462"/>
        <end position="513"/>
    </location>
</feature>
<dbReference type="GO" id="GO:0004674">
    <property type="term" value="F:protein serine/threonine kinase activity"/>
    <property type="evidence" value="ECO:0007669"/>
    <property type="project" value="UniProtKB-KW"/>
</dbReference>
<dbReference type="GO" id="GO:0005524">
    <property type="term" value="F:ATP binding"/>
    <property type="evidence" value="ECO:0007669"/>
    <property type="project" value="UniProtKB-UniRule"/>
</dbReference>
<keyword evidence="6" id="KW-0723">Serine/threonine-protein kinase</keyword>
<evidence type="ECO:0000313" key="19">
    <source>
        <dbReference type="Proteomes" id="UP000593567"/>
    </source>
</evidence>
<keyword evidence="9" id="KW-0479">Metal-binding</keyword>
<feature type="domain" description="Protein kinase" evidence="17">
    <location>
        <begin position="199"/>
        <end position="549"/>
    </location>
</feature>
<dbReference type="OrthoDB" id="248923at2759"/>
<gene>
    <name evidence="18" type="ORF">EB796_020094</name>
</gene>
<dbReference type="InterPro" id="IPR000408">
    <property type="entry name" value="Reg_chr_condens"/>
</dbReference>
<evidence type="ECO:0000313" key="18">
    <source>
        <dbReference type="EMBL" id="KAF6021598.1"/>
    </source>
</evidence>
<feature type="region of interest" description="Disordered" evidence="16">
    <location>
        <begin position="1"/>
        <end position="38"/>
    </location>
</feature>
<keyword evidence="10 15" id="KW-0547">Nucleotide-binding</keyword>
<evidence type="ECO:0000256" key="15">
    <source>
        <dbReference type="PROSITE-ProRule" id="PRU10141"/>
    </source>
</evidence>
<evidence type="ECO:0000256" key="12">
    <source>
        <dbReference type="ARBA" id="ARBA00022840"/>
    </source>
</evidence>
<evidence type="ECO:0000256" key="6">
    <source>
        <dbReference type="ARBA" id="ARBA00022527"/>
    </source>
</evidence>
<name>A0A7J7J8A3_BUGNE</name>
<dbReference type="SUPFAM" id="SSF50985">
    <property type="entry name" value="RCC1/BLIP-II"/>
    <property type="match status" value="1"/>
</dbReference>
<sequence length="580" mass="64084">METSSNQLAARAVLSEDQREETESDSADEDNDESDGAVVESNVHIQEEAVDVEDSGAKHTSVEPPRLIILSNRVKFSHVMVSTLLPNVKMLLTKETIIEMTSVREFFYTLANNHIDRSWVNARMDILMCSAALSSDGEMISNEISQITKVPCSISKDLLGTNLVLKRIAEEKDERTIGSLYFRVDKLRPTSSKQSISFFEKIRTVGKGAYGSAVLYRKKDDDSLVILKEINMHDLNASERQMALNEVKVLSMLEHPNIISYFDSFEEDGILMIEMDYADGGTLAQLLSNQESFLEERKILEMFQQMCEGKPYGAKSDIWALGCILYEMACLERTFEASNLPAVVNKIVKGVYTPVKGPYSLEFKKIVDRMLDSNPVNRPSADELWTEVLPSIMTKYAGDRDEDADDELCNSVDSSHNKKTMSALYYLTTQSLALSVVNIPNKIKVKEVVVGKEHAIIISQECVVFTYGRGTEGQLGHGDEKSRSTPTLVEALKGKQVNKACCGQGFSVFASNNGIVMTCGDASTSCLGHADDVSLTKPKLIEALLHVDVMSIACGANHVVVVGTRGRYILGEMELMGSLG</sequence>
<dbReference type="EMBL" id="VXIV02002996">
    <property type="protein sequence ID" value="KAF6021598.1"/>
    <property type="molecule type" value="Genomic_DNA"/>
</dbReference>
<evidence type="ECO:0000256" key="8">
    <source>
        <dbReference type="ARBA" id="ARBA00022679"/>
    </source>
</evidence>
<dbReference type="FunFam" id="3.30.200.20:FF:000097">
    <property type="entry name" value="Probable serine/threonine-protein kinase nek1"/>
    <property type="match status" value="1"/>
</dbReference>
<comment type="subcellular location">
    <subcellularLocation>
        <location evidence="2">Cytoplasm</location>
    </subcellularLocation>
</comment>
<proteinExistence type="inferred from homology"/>
<dbReference type="EC" id="2.7.11.1" evidence="4"/>
<comment type="cofactor">
    <cofactor evidence="1">
        <name>Mg(2+)</name>
        <dbReference type="ChEBI" id="CHEBI:18420"/>
    </cofactor>
</comment>
<dbReference type="InterPro" id="IPR017441">
    <property type="entry name" value="Protein_kinase_ATP_BS"/>
</dbReference>
<evidence type="ECO:0000256" key="4">
    <source>
        <dbReference type="ARBA" id="ARBA00012513"/>
    </source>
</evidence>
<dbReference type="Pfam" id="PF00069">
    <property type="entry name" value="Pkinase"/>
    <property type="match status" value="1"/>
</dbReference>
<feature type="compositionally biased region" description="Acidic residues" evidence="16">
    <location>
        <begin position="18"/>
        <end position="35"/>
    </location>
</feature>
<dbReference type="GO" id="GO:0046872">
    <property type="term" value="F:metal ion binding"/>
    <property type="evidence" value="ECO:0007669"/>
    <property type="project" value="UniProtKB-KW"/>
</dbReference>
<dbReference type="PANTHER" id="PTHR44535">
    <property type="entry name" value="PROTEIN CBG16200"/>
    <property type="match status" value="1"/>
</dbReference>
<feature type="binding site" evidence="15">
    <location>
        <position position="228"/>
    </location>
    <ligand>
        <name>ATP</name>
        <dbReference type="ChEBI" id="CHEBI:30616"/>
    </ligand>
</feature>